<feature type="compositionally biased region" description="Polar residues" evidence="1">
    <location>
        <begin position="343"/>
        <end position="352"/>
    </location>
</feature>
<feature type="domain" description="PhoD-like phosphatase" evidence="2">
    <location>
        <begin position="797"/>
        <end position="1052"/>
    </location>
</feature>
<evidence type="ECO:0000259" key="2">
    <source>
        <dbReference type="Pfam" id="PF19050"/>
    </source>
</evidence>
<feature type="domain" description="PhoD-like phosphatase" evidence="2">
    <location>
        <begin position="1075"/>
        <end position="1213"/>
    </location>
</feature>
<feature type="compositionally biased region" description="Acidic residues" evidence="1">
    <location>
        <begin position="1446"/>
        <end position="1461"/>
    </location>
</feature>
<organism evidence="3 4">
    <name type="scientific">Polytolypa hystricis (strain UAMH7299)</name>
    <dbReference type="NCBI Taxonomy" id="1447883"/>
    <lineage>
        <taxon>Eukaryota</taxon>
        <taxon>Fungi</taxon>
        <taxon>Dikarya</taxon>
        <taxon>Ascomycota</taxon>
        <taxon>Pezizomycotina</taxon>
        <taxon>Eurotiomycetes</taxon>
        <taxon>Eurotiomycetidae</taxon>
        <taxon>Onygenales</taxon>
        <taxon>Onygenales incertae sedis</taxon>
        <taxon>Polytolypa</taxon>
    </lineage>
</organism>
<evidence type="ECO:0000313" key="4">
    <source>
        <dbReference type="Proteomes" id="UP000224634"/>
    </source>
</evidence>
<comment type="caution">
    <text evidence="3">The sequence shown here is derived from an EMBL/GenBank/DDBJ whole genome shotgun (WGS) entry which is preliminary data.</text>
</comment>
<dbReference type="Pfam" id="PF19050">
    <property type="entry name" value="PhoD_2"/>
    <property type="match status" value="2"/>
</dbReference>
<protein>
    <recommendedName>
        <fullName evidence="2">PhoD-like phosphatase domain-containing protein</fullName>
    </recommendedName>
</protein>
<evidence type="ECO:0000313" key="3">
    <source>
        <dbReference type="EMBL" id="PGH20708.1"/>
    </source>
</evidence>
<dbReference type="PANTHER" id="PTHR46689">
    <property type="entry name" value="MEMBRANE PROTEIN, PUTATIVE-RELATED"/>
    <property type="match status" value="1"/>
</dbReference>
<dbReference type="EMBL" id="PDNA01000039">
    <property type="protein sequence ID" value="PGH20708.1"/>
    <property type="molecule type" value="Genomic_DNA"/>
</dbReference>
<feature type="region of interest" description="Disordered" evidence="1">
    <location>
        <begin position="1255"/>
        <end position="1330"/>
    </location>
</feature>
<dbReference type="InterPro" id="IPR018946">
    <property type="entry name" value="PhoD-like_MPP"/>
</dbReference>
<dbReference type="STRING" id="1447883.A0A2B7YIN1"/>
<feature type="region of interest" description="Disordered" evidence="1">
    <location>
        <begin position="1412"/>
        <end position="1469"/>
    </location>
</feature>
<feature type="compositionally biased region" description="Pro residues" evidence="1">
    <location>
        <begin position="48"/>
        <end position="67"/>
    </location>
</feature>
<feature type="compositionally biased region" description="Basic and acidic residues" evidence="1">
    <location>
        <begin position="286"/>
        <end position="302"/>
    </location>
</feature>
<dbReference type="InterPro" id="IPR043904">
    <property type="entry name" value="PhoD_2-like"/>
</dbReference>
<feature type="region of interest" description="Disordered" evidence="1">
    <location>
        <begin position="1207"/>
        <end position="1242"/>
    </location>
</feature>
<name>A0A2B7YIN1_POLH7</name>
<feature type="region of interest" description="Disordered" evidence="1">
    <location>
        <begin position="1"/>
        <end position="199"/>
    </location>
</feature>
<dbReference type="OrthoDB" id="9999821at2759"/>
<accession>A0A2B7YIN1</accession>
<feature type="region of interest" description="Disordered" evidence="1">
    <location>
        <begin position="224"/>
        <end position="456"/>
    </location>
</feature>
<feature type="compositionally biased region" description="Basic and acidic residues" evidence="1">
    <location>
        <begin position="181"/>
        <end position="192"/>
    </location>
</feature>
<dbReference type="InterPro" id="IPR038607">
    <property type="entry name" value="PhoD-like_sf"/>
</dbReference>
<reference evidence="3 4" key="1">
    <citation type="submission" date="2017-10" db="EMBL/GenBank/DDBJ databases">
        <title>Comparative genomics in systemic dimorphic fungi from Ajellomycetaceae.</title>
        <authorList>
            <person name="Munoz J.F."/>
            <person name="Mcewen J.G."/>
            <person name="Clay O.K."/>
            <person name="Cuomo C.A."/>
        </authorList>
    </citation>
    <scope>NUCLEOTIDE SEQUENCE [LARGE SCALE GENOMIC DNA]</scope>
    <source>
        <strain evidence="3 4">UAMH7299</strain>
    </source>
</reference>
<feature type="compositionally biased region" description="Acidic residues" evidence="1">
    <location>
        <begin position="1419"/>
        <end position="1436"/>
    </location>
</feature>
<gene>
    <name evidence="3" type="ORF">AJ80_03468</name>
</gene>
<feature type="compositionally biased region" description="Polar residues" evidence="1">
    <location>
        <begin position="367"/>
        <end position="378"/>
    </location>
</feature>
<feature type="region of interest" description="Disordered" evidence="1">
    <location>
        <begin position="482"/>
        <end position="527"/>
    </location>
</feature>
<dbReference type="CDD" id="cd07389">
    <property type="entry name" value="MPP_PhoD"/>
    <property type="match status" value="1"/>
</dbReference>
<dbReference type="Proteomes" id="UP000224634">
    <property type="component" value="Unassembled WGS sequence"/>
</dbReference>
<dbReference type="GO" id="GO:0016020">
    <property type="term" value="C:membrane"/>
    <property type="evidence" value="ECO:0007669"/>
    <property type="project" value="TreeGrafter"/>
</dbReference>
<dbReference type="Gene3D" id="3.60.21.70">
    <property type="entry name" value="PhoD-like phosphatase"/>
    <property type="match status" value="1"/>
</dbReference>
<sequence>MAATSRRAPPPTQVDRMRDEEVPINGIARPALPIERRQTTKRNSRPSQIPPPFTLPEAPEAPRPPPGAHRHSYGGPSSRRGNGVRSFSERARELPVQQRVNGLEPLSPTDTMPWIESQRQINGAPPSSAPSRKSYLKAESQIPPQTAASKALPPLPPGAVSTNQAVEPDAPIRRSNTLHTPRRDSKVRDWAPERSPLQKLEVTLKDISKEEKRARVEEAEMLLREAKAGRRSRRISRDTAPSVPGDMAEQKANTEEPSNLEEAGLVRSLSSKQRDRLHQSALIESTRPEPKHLSKGERRGFDYVEQQGIQNPKRADESVSPEGPPSRYNSQASHEPRRHPHTRSVSESTAHHANQRPFSFVGDDSILTATPVQQQTRHVPQDSDSDPRPLPPTVTVQRGNSRKLQKPLPRDLNMQLRTNYRDEPRGIQGPLQGQDPAPMQPARDVGAHQPSSRTAPMPRKAAIKLGMPPGVPVGLGLTNALDSERHLTPPGQEQQPQPPHTNGNGTTKPRQTVSFAVPPPTPPPLEEWRSAVVGRLTAAEFNLRVTGGDKAWWEDGGSGRRRSKGVNIEAKQPPRVELKSNSAFSPPLYLQCGPLLRYTGMKRERIDRADGPMDREIWRGSIMIVTKDSASSYDIPPTLRIFSQPMDLLPPPPAELHGESDEQLAPEYVDPIAGATKIGRNGKLLYVKPIDHIEEAVDLSSIEDDEGLFEASPSPVDFGTKNQTPNLPEARIRGKGGEVLGKYKEIKGVRLYADTARDVTFWRFSIEIELGNKQERIAYRINNGSAVGFWVPAKGQTMNMMFHSGNGFGLSVDRDRFSGPDPLWRDVLNTHQTSPFHVMIGGGEQIHGDEALMQTDHFREWMGLKLPVEKRQHPFNIDIKSELETFYLEHYSKWFSQGLFSMANAQIPMVNMWNDHDIISRYGSYPHPFMKTPVFSGLGSIAFKYYMLFQHQSVPEETHADEPSWLLGSKPGPYIQEKSRNLFMRMGSRVAFLALDGRTERTRGDVLCDDSYDYIREHLLDEINSSETKHLIVLLGVPVAYPRLVWLESVSTSRIMDPVKTLGRAGLFTRLGIDTETLDDQWTAKSHKLERRLLIEDLQELAAKKSVRVTILSGDVHLAGIGQFYSNPKLQITKDRDYRYMPNVISSGIANAPTSETMADGLNRRNKVHVVDVNTVEDMRSIFAHDVDGKPRNNKRLLPRRNWCSIREYNPGATPPQTPSESPSPETPPEPSRPGKLMRSLSLSQRDGAAKLIRRFSLRGGAPPSRNFTVSGTDHHRMSYDGASSQAQDSYFPPQPHPPKSAGAVPAAPSSFSPNDPSEPRPGNFIRRRTDLSTKELKRVEKTGGLGEQHFINLEGGLDITLNCEVNPRDPAGITTPYRLLVPALWFDGEWEPFENETKNRWWKLKRKKGGATRVTNQADEDEDEDDEEEEDEEHNEDVQRGENENYGDDYDDEDDEEEEQVERLEKDGIGLGYSRVEAYRPKKKFFGMF</sequence>
<proteinExistence type="predicted"/>
<dbReference type="PANTHER" id="PTHR46689:SF1">
    <property type="entry name" value="PHOD-LIKE PHOSPHATASE DOMAIN-CONTAINING PROTEIN"/>
    <property type="match status" value="1"/>
</dbReference>
<keyword evidence="4" id="KW-1185">Reference proteome</keyword>
<feature type="compositionally biased region" description="Polar residues" evidence="1">
    <location>
        <begin position="500"/>
        <end position="514"/>
    </location>
</feature>
<evidence type="ECO:0000256" key="1">
    <source>
        <dbReference type="SAM" id="MobiDB-lite"/>
    </source>
</evidence>